<feature type="binding site" evidence="9">
    <location>
        <position position="195"/>
    </location>
    <ligand>
        <name>Mn(2+)</name>
        <dbReference type="ChEBI" id="CHEBI:29035"/>
    </ligand>
</feature>
<feature type="binding site" evidence="9">
    <location>
        <position position="50"/>
    </location>
    <ligand>
        <name>NADPH</name>
        <dbReference type="ChEBI" id="CHEBI:57783"/>
    </ligand>
</feature>
<comment type="function">
    <text evidence="9">Catalyzes the NADPH-dependent rearrangement and reduction of 1-deoxy-D-xylulose-5-phosphate (DXP) to 2-C-methyl-D-erythritol 4-phosphate (MEP).</text>
</comment>
<evidence type="ECO:0000256" key="2">
    <source>
        <dbReference type="ARBA" id="ARBA00006825"/>
    </source>
</evidence>
<comment type="catalytic activity">
    <reaction evidence="8">
        <text>2-C-methyl-D-erythritol 4-phosphate + NADP(+) = 1-deoxy-D-xylulose 5-phosphate + NADPH + H(+)</text>
        <dbReference type="Rhea" id="RHEA:13717"/>
        <dbReference type="ChEBI" id="CHEBI:15378"/>
        <dbReference type="ChEBI" id="CHEBI:57783"/>
        <dbReference type="ChEBI" id="CHEBI:57792"/>
        <dbReference type="ChEBI" id="CHEBI:58262"/>
        <dbReference type="ChEBI" id="CHEBI:58349"/>
        <dbReference type="EC" id="1.1.1.267"/>
    </reaction>
    <physiologicalReaction direction="right-to-left" evidence="8">
        <dbReference type="Rhea" id="RHEA:13719"/>
    </physiologicalReaction>
</comment>
<evidence type="ECO:0000256" key="7">
    <source>
        <dbReference type="ARBA" id="ARBA00023229"/>
    </source>
</evidence>
<dbReference type="InterPro" id="IPR036169">
    <property type="entry name" value="DXPR_C_sf"/>
</dbReference>
<feature type="binding site" evidence="9">
    <location>
        <position position="225"/>
    </location>
    <ligand>
        <name>1-deoxy-D-xylulose 5-phosphate</name>
        <dbReference type="ChEBI" id="CHEBI:57792"/>
    </ligand>
</feature>
<keyword evidence="14" id="KW-1185">Reference proteome</keyword>
<dbReference type="InterPro" id="IPR003821">
    <property type="entry name" value="DXP_reductoisomerase"/>
</dbReference>
<comment type="pathway">
    <text evidence="1 9">Isoprenoid biosynthesis; isopentenyl diphosphate biosynthesis via DXP pathway; isopentenyl diphosphate from 1-deoxy-D-xylulose 5-phosphate: step 1/6.</text>
</comment>
<organism evidence="13 14">
    <name type="scientific">Streptomyces gilvosporeus</name>
    <dbReference type="NCBI Taxonomy" id="553510"/>
    <lineage>
        <taxon>Bacteria</taxon>
        <taxon>Bacillati</taxon>
        <taxon>Actinomycetota</taxon>
        <taxon>Actinomycetes</taxon>
        <taxon>Kitasatosporales</taxon>
        <taxon>Streptomycetaceae</taxon>
        <taxon>Streptomyces</taxon>
    </lineage>
</organism>
<evidence type="ECO:0000256" key="9">
    <source>
        <dbReference type="HAMAP-Rule" id="MF_00183"/>
    </source>
</evidence>
<dbReference type="AlphaFoldDB" id="A0A1V0U2F3"/>
<feature type="binding site" evidence="9">
    <location>
        <position position="254"/>
    </location>
    <ligand>
        <name>NADPH</name>
        <dbReference type="ChEBI" id="CHEBI:57783"/>
    </ligand>
</feature>
<protein>
    <recommendedName>
        <fullName evidence="9">1-deoxy-D-xylulose 5-phosphate reductoisomerase</fullName>
        <shortName evidence="9">DXP reductoisomerase</shortName>
        <ecNumber evidence="9">1.1.1.267</ecNumber>
    </recommendedName>
    <alternativeName>
        <fullName evidence="9">1-deoxyxylulose-5-phosphate reductoisomerase</fullName>
    </alternativeName>
    <alternativeName>
        <fullName evidence="9">2-C-methyl-D-erythritol 4-phosphate synthase</fullName>
    </alternativeName>
</protein>
<keyword evidence="13" id="KW-0413">Isomerase</keyword>
<feature type="binding site" evidence="9">
    <location>
        <position position="197"/>
    </location>
    <ligand>
        <name>Mn(2+)</name>
        <dbReference type="ChEBI" id="CHEBI:29035"/>
    </ligand>
</feature>
<dbReference type="PANTHER" id="PTHR30525:SF0">
    <property type="entry name" value="1-DEOXY-D-XYLULOSE 5-PHOSPHATE REDUCTOISOMERASE, CHLOROPLASTIC"/>
    <property type="match status" value="1"/>
</dbReference>
<dbReference type="GO" id="GO:0030145">
    <property type="term" value="F:manganese ion binding"/>
    <property type="evidence" value="ECO:0007669"/>
    <property type="project" value="TreeGrafter"/>
</dbReference>
<keyword evidence="7 9" id="KW-0414">Isoprene biosynthesis</keyword>
<feature type="binding site" evidence="9">
    <location>
        <position position="196"/>
    </location>
    <ligand>
        <name>1-deoxy-D-xylulose 5-phosphate</name>
        <dbReference type="ChEBI" id="CHEBI:57792"/>
    </ligand>
</feature>
<dbReference type="GO" id="GO:0016853">
    <property type="term" value="F:isomerase activity"/>
    <property type="evidence" value="ECO:0007669"/>
    <property type="project" value="UniProtKB-KW"/>
</dbReference>
<dbReference type="Pfam" id="PF13288">
    <property type="entry name" value="DXPR_C"/>
    <property type="match status" value="1"/>
</dbReference>
<feature type="binding site" evidence="9">
    <location>
        <position position="173"/>
    </location>
    <ligand>
        <name>NADPH</name>
        <dbReference type="ChEBI" id="CHEBI:57783"/>
    </ligand>
</feature>
<dbReference type="SUPFAM" id="SSF51735">
    <property type="entry name" value="NAD(P)-binding Rossmann-fold domains"/>
    <property type="match status" value="1"/>
</dbReference>
<dbReference type="EC" id="1.1.1.267" evidence="9"/>
<dbReference type="GO" id="GO:0030604">
    <property type="term" value="F:1-deoxy-D-xylulose-5-phosphate reductoisomerase activity"/>
    <property type="evidence" value="ECO:0007669"/>
    <property type="project" value="UniProtKB-UniRule"/>
</dbReference>
<dbReference type="OrthoDB" id="4330116at2"/>
<dbReference type="InterPro" id="IPR013512">
    <property type="entry name" value="DXP_reductoisomerase_N"/>
</dbReference>
<feature type="binding site" evidence="9">
    <location>
        <position position="261"/>
    </location>
    <ligand>
        <name>1-deoxy-D-xylulose 5-phosphate</name>
        <dbReference type="ChEBI" id="CHEBI:57792"/>
    </ligand>
</feature>
<reference evidence="13 14" key="1">
    <citation type="submission" date="2017-04" db="EMBL/GenBank/DDBJ databases">
        <title>Complete Genome Sequence of Streptomyces gilvosporeus F607, a Capable Producer of Natamycin.</title>
        <authorList>
            <person name="Zong G."/>
            <person name="Zhong C."/>
            <person name="Fu J."/>
            <person name="Qin R."/>
            <person name="Cao G."/>
        </authorList>
    </citation>
    <scope>NUCLEOTIDE SEQUENCE [LARGE SCALE GENOMIC DNA]</scope>
    <source>
        <strain evidence="13 14">F607</strain>
    </source>
</reference>
<dbReference type="GO" id="GO:0051484">
    <property type="term" value="P:isopentenyl diphosphate biosynthetic process, methylerythritol 4-phosphate pathway involved in terpenoid biosynthetic process"/>
    <property type="evidence" value="ECO:0007669"/>
    <property type="project" value="TreeGrafter"/>
</dbReference>
<dbReference type="EMBL" id="CP020569">
    <property type="protein sequence ID" value="ARF59198.1"/>
    <property type="molecule type" value="Genomic_DNA"/>
</dbReference>
<feature type="binding site" evidence="9">
    <location>
        <position position="171"/>
    </location>
    <ligand>
        <name>NADPH</name>
        <dbReference type="ChEBI" id="CHEBI:57783"/>
    </ligand>
</feature>
<feature type="binding site" evidence="9">
    <location>
        <position position="52"/>
    </location>
    <ligand>
        <name>NADPH</name>
        <dbReference type="ChEBI" id="CHEBI:57783"/>
    </ligand>
</feature>
<evidence type="ECO:0000256" key="8">
    <source>
        <dbReference type="ARBA" id="ARBA00048543"/>
    </source>
</evidence>
<keyword evidence="9" id="KW-0460">Magnesium</keyword>
<sequence length="449" mass="46701">MTARPVLPHPPGRSTREPLCQDETLTTAGTPIAVGGDGGVRTVVVLGSTGSVGSQALDVITAHPGRFRAVGLAASGGRPRALARQALHTGAEVVAVADAGAVEDVNAALATLVRDSGGPHRPVPRVLTGQEGLAVAAAWSCDVVLNALPGAAGLPATLTALEAGRRVALANKESLVTGGELIRRVAEPGQIVPVDSEHSAIMQCIPGWAYACPVPGLQRLILTCSGGPFRNHTPAQLAAVTPAQALKHPTWQMGPLVTVNSATLVNKGLEIIEAQMLFGLGYDRITAVIHPQSAVHSMAEYADGSTLAQAAPPDMRLPIATALAWPHRPPPGVIPPMDWTRAHAWAFEPVDEVRFPSIALARHAGRLGGTAPAVFNAANEAAVAAFLDGIVPFPAIAQAIEHALDHHIPVPDHELTLGAIRAADTWARQHTHKHLHHITPSPAHQAQEV</sequence>
<name>A0A1V0U2F3_9ACTN</name>
<dbReference type="SUPFAM" id="SSF55347">
    <property type="entry name" value="Glyceraldehyde-3-phosphate dehydrogenase-like, C-terminal domain"/>
    <property type="match status" value="1"/>
</dbReference>
<dbReference type="SUPFAM" id="SSF69055">
    <property type="entry name" value="1-deoxy-D-xylulose-5-phosphate reductoisomerase, C-terminal domain"/>
    <property type="match status" value="1"/>
</dbReference>
<dbReference type="GO" id="GO:0070402">
    <property type="term" value="F:NADPH binding"/>
    <property type="evidence" value="ECO:0007669"/>
    <property type="project" value="InterPro"/>
</dbReference>
<keyword evidence="5 9" id="KW-0560">Oxidoreductase</keyword>
<dbReference type="Gene3D" id="3.40.50.720">
    <property type="entry name" value="NAD(P)-binding Rossmann-like Domain"/>
    <property type="match status" value="1"/>
</dbReference>
<dbReference type="RefSeq" id="WP_083109389.1">
    <property type="nucleotide sequence ID" value="NZ_CP020569.1"/>
</dbReference>
<proteinExistence type="inferred from homology"/>
<dbReference type="PIRSF" id="PIRSF006205">
    <property type="entry name" value="Dxp_reductismrs"/>
    <property type="match status" value="1"/>
</dbReference>
<dbReference type="STRING" id="553510.B1H19_02755"/>
<feature type="binding site" evidence="9">
    <location>
        <position position="270"/>
    </location>
    <ligand>
        <name>1-deoxy-D-xylulose 5-phosphate</name>
        <dbReference type="ChEBI" id="CHEBI:57792"/>
    </ligand>
</feature>
<keyword evidence="4 9" id="KW-0521">NADP</keyword>
<comment type="similarity">
    <text evidence="2 9">Belongs to the DXR family.</text>
</comment>
<gene>
    <name evidence="9" type="primary">dxr</name>
    <name evidence="13" type="ORF">B1H19_02755</name>
</gene>
<evidence type="ECO:0000313" key="13">
    <source>
        <dbReference type="EMBL" id="ARF59198.1"/>
    </source>
</evidence>
<dbReference type="NCBIfam" id="TIGR00243">
    <property type="entry name" value="Dxr"/>
    <property type="match status" value="1"/>
</dbReference>
<dbReference type="Pfam" id="PF02670">
    <property type="entry name" value="DXP_reductoisom"/>
    <property type="match status" value="1"/>
</dbReference>
<feature type="binding site" evidence="9">
    <location>
        <position position="267"/>
    </location>
    <ligand>
        <name>1-deoxy-D-xylulose 5-phosphate</name>
        <dbReference type="ChEBI" id="CHEBI:57792"/>
    </ligand>
</feature>
<dbReference type="KEGG" id="sgv:B1H19_02755"/>
<feature type="domain" description="DXP reductoisomerase C-terminal" evidence="12">
    <location>
        <begin position="311"/>
        <end position="429"/>
    </location>
</feature>
<evidence type="ECO:0000256" key="5">
    <source>
        <dbReference type="ARBA" id="ARBA00023002"/>
    </source>
</evidence>
<keyword evidence="6 9" id="KW-0464">Manganese</keyword>
<dbReference type="InterPro" id="IPR013644">
    <property type="entry name" value="DXP_reductoisomerase_C"/>
</dbReference>
<dbReference type="InterPro" id="IPR026877">
    <property type="entry name" value="DXPR_C"/>
</dbReference>
<evidence type="ECO:0000256" key="3">
    <source>
        <dbReference type="ARBA" id="ARBA00022723"/>
    </source>
</evidence>
<feature type="binding site" evidence="9">
    <location>
        <position position="172"/>
    </location>
    <ligand>
        <name>1-deoxy-D-xylulose 5-phosphate</name>
        <dbReference type="ChEBI" id="CHEBI:57792"/>
    </ligand>
</feature>
<dbReference type="UniPathway" id="UPA00056">
    <property type="reaction ID" value="UER00092"/>
</dbReference>
<comment type="cofactor">
    <cofactor evidence="9">
        <name>Mg(2+)</name>
        <dbReference type="ChEBI" id="CHEBI:18420"/>
    </cofactor>
    <cofactor evidence="9">
        <name>Mn(2+)</name>
        <dbReference type="ChEBI" id="CHEBI:29035"/>
    </cofactor>
</comment>
<dbReference type="InterPro" id="IPR036291">
    <property type="entry name" value="NAD(P)-bd_dom_sf"/>
</dbReference>
<feature type="domain" description="1-deoxy-D-xylulose 5-phosphate reductoisomerase C-terminal" evidence="11">
    <location>
        <begin position="191"/>
        <end position="278"/>
    </location>
</feature>
<feature type="binding site" evidence="9">
    <location>
        <position position="248"/>
    </location>
    <ligand>
        <name>1-deoxy-D-xylulose 5-phosphate</name>
        <dbReference type="ChEBI" id="CHEBI:57792"/>
    </ligand>
</feature>
<dbReference type="Pfam" id="PF08436">
    <property type="entry name" value="DXP_redisom_C"/>
    <property type="match status" value="1"/>
</dbReference>
<dbReference type="FunFam" id="3.40.50.720:FF:000045">
    <property type="entry name" value="1-deoxy-D-xylulose 5-phosphate reductoisomerase"/>
    <property type="match status" value="1"/>
</dbReference>
<feature type="binding site" evidence="9">
    <location>
        <position position="49"/>
    </location>
    <ligand>
        <name>NADPH</name>
        <dbReference type="ChEBI" id="CHEBI:57783"/>
    </ligand>
</feature>
<dbReference type="PANTHER" id="PTHR30525">
    <property type="entry name" value="1-DEOXY-D-XYLULOSE 5-PHOSPHATE REDUCTOISOMERASE"/>
    <property type="match status" value="1"/>
</dbReference>
<evidence type="ECO:0000259" key="10">
    <source>
        <dbReference type="Pfam" id="PF02670"/>
    </source>
</evidence>
<evidence type="ECO:0000256" key="1">
    <source>
        <dbReference type="ARBA" id="ARBA00005094"/>
    </source>
</evidence>
<feature type="binding site" evidence="9">
    <location>
        <position position="197"/>
    </location>
    <ligand>
        <name>1-deoxy-D-xylulose 5-phosphate</name>
        <dbReference type="ChEBI" id="CHEBI:57792"/>
    </ligand>
</feature>
<feature type="binding site" evidence="9">
    <location>
        <position position="51"/>
    </location>
    <ligand>
        <name>NADPH</name>
        <dbReference type="ChEBI" id="CHEBI:57783"/>
    </ligand>
</feature>
<evidence type="ECO:0000259" key="12">
    <source>
        <dbReference type="Pfam" id="PF13288"/>
    </source>
</evidence>
<keyword evidence="3 9" id="KW-0479">Metal-binding</keyword>
<comment type="caution">
    <text evidence="9">Lacks conserved residue(s) required for the propagation of feature annotation.</text>
</comment>
<dbReference type="HAMAP" id="MF_00183">
    <property type="entry name" value="DXP_reductoisom"/>
    <property type="match status" value="1"/>
</dbReference>
<evidence type="ECO:0000313" key="14">
    <source>
        <dbReference type="Proteomes" id="UP000192726"/>
    </source>
</evidence>
<accession>A0A1V0U2F3</accession>
<evidence type="ECO:0000259" key="11">
    <source>
        <dbReference type="Pfam" id="PF08436"/>
    </source>
</evidence>
<evidence type="ECO:0000256" key="6">
    <source>
        <dbReference type="ARBA" id="ARBA00023211"/>
    </source>
</evidence>
<feature type="binding site" evidence="9">
    <location>
        <position position="270"/>
    </location>
    <ligand>
        <name>Mn(2+)</name>
        <dbReference type="ChEBI" id="CHEBI:29035"/>
    </ligand>
</feature>
<feature type="binding site" evidence="9">
    <location>
        <position position="266"/>
    </location>
    <ligand>
        <name>1-deoxy-D-xylulose 5-phosphate</name>
        <dbReference type="ChEBI" id="CHEBI:57792"/>
    </ligand>
</feature>
<dbReference type="Proteomes" id="UP000192726">
    <property type="component" value="Chromosome"/>
</dbReference>
<dbReference type="Gene3D" id="1.10.1740.10">
    <property type="match status" value="1"/>
</dbReference>
<feature type="domain" description="1-deoxy-D-xylulose 5-phosphate reductoisomerase N-terminal" evidence="10">
    <location>
        <begin position="43"/>
        <end position="179"/>
    </location>
</feature>
<evidence type="ECO:0000256" key="4">
    <source>
        <dbReference type="ARBA" id="ARBA00022857"/>
    </source>
</evidence>